<dbReference type="InterPro" id="IPR008942">
    <property type="entry name" value="ENTH_VHS"/>
</dbReference>
<dbReference type="STRING" id="1081109.A0A168EC34"/>
<reference evidence="2 3" key="1">
    <citation type="journal article" date="2016" name="Genome Biol. Evol.">
        <title>Divergent and convergent evolution of fungal pathogenicity.</title>
        <authorList>
            <person name="Shang Y."/>
            <person name="Xiao G."/>
            <person name="Zheng P."/>
            <person name="Cen K."/>
            <person name="Zhan S."/>
            <person name="Wang C."/>
        </authorList>
    </citation>
    <scope>NUCLEOTIDE SEQUENCE [LARGE SCALE GENOMIC DNA]</scope>
    <source>
        <strain evidence="2 3">RCEF 2490</strain>
    </source>
</reference>
<dbReference type="Gene3D" id="1.25.40.90">
    <property type="match status" value="1"/>
</dbReference>
<evidence type="ECO:0000259" key="1">
    <source>
        <dbReference type="PROSITE" id="PS51391"/>
    </source>
</evidence>
<proteinExistence type="predicted"/>
<dbReference type="PANTHER" id="PTHR12323">
    <property type="entry name" value="SR-RELATED CTD ASSOCIATED FACTOR 6"/>
    <property type="match status" value="1"/>
</dbReference>
<keyword evidence="3" id="KW-1185">Reference proteome</keyword>
<dbReference type="SUPFAM" id="SSF48464">
    <property type="entry name" value="ENTH/VHS domain"/>
    <property type="match status" value="1"/>
</dbReference>
<evidence type="ECO:0000313" key="2">
    <source>
        <dbReference type="EMBL" id="KZZ98647.1"/>
    </source>
</evidence>
<dbReference type="OrthoDB" id="21470at2759"/>
<dbReference type="AlphaFoldDB" id="A0A168EC34"/>
<dbReference type="InterPro" id="IPR006569">
    <property type="entry name" value="CID_dom"/>
</dbReference>
<dbReference type="PROSITE" id="PS51391">
    <property type="entry name" value="CID"/>
    <property type="match status" value="1"/>
</dbReference>
<dbReference type="GO" id="GO:0048471">
    <property type="term" value="C:perinuclear region of cytoplasm"/>
    <property type="evidence" value="ECO:0007669"/>
    <property type="project" value="TreeGrafter"/>
</dbReference>
<dbReference type="EMBL" id="AZGY01000005">
    <property type="protein sequence ID" value="KZZ98647.1"/>
    <property type="molecule type" value="Genomic_DNA"/>
</dbReference>
<accession>A0A168EC34</accession>
<dbReference type="Proteomes" id="UP000078544">
    <property type="component" value="Unassembled WGS sequence"/>
</dbReference>
<protein>
    <recommendedName>
        <fullName evidence="1">CID domain-containing protein</fullName>
    </recommendedName>
</protein>
<dbReference type="Pfam" id="PF04818">
    <property type="entry name" value="CID"/>
    <property type="match status" value="1"/>
</dbReference>
<gene>
    <name evidence="2" type="ORF">AAL_03165</name>
</gene>
<evidence type="ECO:0000313" key="3">
    <source>
        <dbReference type="Proteomes" id="UP000078544"/>
    </source>
</evidence>
<sequence>MASPELAIAKAAFSASLFRADPASISRPSVDAFFQLLNSTLTQCSRPNVQNCKDYILSNIVYSTGRTTSLAKYLVALSKSQTDDSARSRPSGKRRRLHILYLVNDVLHHVVQKQVNQREFSAAWDPYLPSLFSCAASFDNCPKHSKKLEDLIDLWQERNYVADDLVPKLKEALTSGAVSTTPPRAGTDSSLKLAKDAPYVLPSFHGDAGTPWYDLPAASWLPHLVPNSFKPMLPDLIRPIQLAAGPASKALTDAVKALLCDADRIFSRDKKPNDDPHVEINELGERIVLDEMTGSQRRQTRPKRTLGLAVAFSNPVAFSFSETKLLTVSESGSAAQHVAVPIIQTTSRLTVPKQSKQKLLAQQITKSRP</sequence>
<name>A0A168EC34_9HYPO</name>
<feature type="domain" description="CID" evidence="1">
    <location>
        <begin position="25"/>
        <end position="177"/>
    </location>
</feature>
<dbReference type="PANTHER" id="PTHR12323:SF0">
    <property type="entry name" value="CALCIUM HOMEOSTASIS ENDOPLASMIC RETICULUM PROTEIN"/>
    <property type="match status" value="1"/>
</dbReference>
<organism evidence="2 3">
    <name type="scientific">Moelleriella libera RCEF 2490</name>
    <dbReference type="NCBI Taxonomy" id="1081109"/>
    <lineage>
        <taxon>Eukaryota</taxon>
        <taxon>Fungi</taxon>
        <taxon>Dikarya</taxon>
        <taxon>Ascomycota</taxon>
        <taxon>Pezizomycotina</taxon>
        <taxon>Sordariomycetes</taxon>
        <taxon>Hypocreomycetidae</taxon>
        <taxon>Hypocreales</taxon>
        <taxon>Clavicipitaceae</taxon>
        <taxon>Moelleriella</taxon>
    </lineage>
</organism>
<dbReference type="GO" id="GO:0006874">
    <property type="term" value="P:intracellular calcium ion homeostasis"/>
    <property type="evidence" value="ECO:0007669"/>
    <property type="project" value="TreeGrafter"/>
</dbReference>
<comment type="caution">
    <text evidence="2">The sequence shown here is derived from an EMBL/GenBank/DDBJ whole genome shotgun (WGS) entry which is preliminary data.</text>
</comment>